<dbReference type="PROSITE" id="PS51257">
    <property type="entry name" value="PROKAR_LIPOPROTEIN"/>
    <property type="match status" value="1"/>
</dbReference>
<organism evidence="3 4">
    <name type="scientific">Burkholderia lata (strain ATCC 17760 / DSM 23089 / LMG 22485 / NCIMB 9086 / R18194 / 383)</name>
    <dbReference type="NCBI Taxonomy" id="482957"/>
    <lineage>
        <taxon>Bacteria</taxon>
        <taxon>Pseudomonadati</taxon>
        <taxon>Pseudomonadota</taxon>
        <taxon>Betaproteobacteria</taxon>
        <taxon>Burkholderiales</taxon>
        <taxon>Burkholderiaceae</taxon>
        <taxon>Burkholderia</taxon>
        <taxon>Burkholderia cepacia complex</taxon>
    </lineage>
</organism>
<evidence type="ECO:0000256" key="2">
    <source>
        <dbReference type="SAM" id="SignalP"/>
    </source>
</evidence>
<proteinExistence type="predicted"/>
<dbReference type="EMBL" id="CABVQN010000002">
    <property type="protein sequence ID" value="VWC71161.1"/>
    <property type="molecule type" value="Genomic_DNA"/>
</dbReference>
<feature type="region of interest" description="Disordered" evidence="1">
    <location>
        <begin position="27"/>
        <end position="64"/>
    </location>
</feature>
<sequence length="99" mass="9898">MSKHILTRLAIALIVFSGVTASACAQQQPAPPAVRQASQPATAADTAQLAARSGDDKGTPAATATRAVVPLRAAPASHPAAPDADCVGPVSFCNVYFGS</sequence>
<name>A0A6P2U347_BURL3</name>
<dbReference type="Proteomes" id="UP000494110">
    <property type="component" value="Unassembled WGS sequence"/>
</dbReference>
<dbReference type="AlphaFoldDB" id="A0A6P2U347"/>
<accession>A0A6P2U347</accession>
<keyword evidence="2" id="KW-0732">Signal</keyword>
<evidence type="ECO:0000256" key="1">
    <source>
        <dbReference type="SAM" id="MobiDB-lite"/>
    </source>
</evidence>
<reference evidence="3 4" key="1">
    <citation type="submission" date="2019-09" db="EMBL/GenBank/DDBJ databases">
        <authorList>
            <person name="Depoorter E."/>
        </authorList>
    </citation>
    <scope>NUCLEOTIDE SEQUENCE [LARGE SCALE GENOMIC DNA]</scope>
    <source>
        <strain evidence="3">R-39750</strain>
    </source>
</reference>
<gene>
    <name evidence="3" type="ORF">BLA39750_00540</name>
</gene>
<protein>
    <recommendedName>
        <fullName evidence="5">Lipoprotein</fullName>
    </recommendedName>
</protein>
<feature type="compositionally biased region" description="Low complexity" evidence="1">
    <location>
        <begin position="27"/>
        <end position="51"/>
    </location>
</feature>
<feature type="signal peptide" evidence="2">
    <location>
        <begin position="1"/>
        <end position="25"/>
    </location>
</feature>
<evidence type="ECO:0000313" key="4">
    <source>
        <dbReference type="Proteomes" id="UP000494110"/>
    </source>
</evidence>
<feature type="chain" id="PRO_5026829251" description="Lipoprotein" evidence="2">
    <location>
        <begin position="26"/>
        <end position="99"/>
    </location>
</feature>
<evidence type="ECO:0000313" key="3">
    <source>
        <dbReference type="EMBL" id="VWC71161.1"/>
    </source>
</evidence>
<evidence type="ECO:0008006" key="5">
    <source>
        <dbReference type="Google" id="ProtNLM"/>
    </source>
</evidence>